<dbReference type="NCBIfam" id="TIGR03728">
    <property type="entry name" value="glyco_access_1"/>
    <property type="match status" value="1"/>
</dbReference>
<accession>A2STE0</accession>
<sequence>MNIIARNDIGFQSESLSLSEKMKVVLNTRDATLLISIPNIFGSLKSFDIEAEYYWITHREEYYDLYNSYIDSEYLYGDALVFRPYICFNKKERKYVGSYFEQIKSLWYNKEIVIIEGKYTRMGVGNDLFDGAKMIERIICPSSNAYDKYQTILDNALTINKEKLILLSLGPCAKVLGYDMWKLGYHVLDIGHIDSEYEWYLHNVEWKKRMNNNKHYADIVDLENIVECQDVSYNSQILMDISGVN</sequence>
<dbReference type="EMBL" id="CP000559">
    <property type="protein sequence ID" value="ABN07596.1"/>
    <property type="molecule type" value="Genomic_DNA"/>
</dbReference>
<evidence type="ECO:0000313" key="3">
    <source>
        <dbReference type="Proteomes" id="UP000000365"/>
    </source>
</evidence>
<evidence type="ECO:0000259" key="1">
    <source>
        <dbReference type="Pfam" id="PF08759"/>
    </source>
</evidence>
<dbReference type="Pfam" id="PF08759">
    <property type="entry name" value="GT-D"/>
    <property type="match status" value="1"/>
</dbReference>
<proteinExistence type="predicted"/>
<protein>
    <recommendedName>
        <fullName evidence="1">Glycosyltransferase GT-D fold domain-containing protein</fullName>
    </recommendedName>
</protein>
<evidence type="ECO:0000313" key="2">
    <source>
        <dbReference type="EMBL" id="ABN07596.1"/>
    </source>
</evidence>
<dbReference type="AlphaFoldDB" id="A2STE0"/>
<dbReference type="KEGG" id="mla:Mlab_1430"/>
<gene>
    <name evidence="2" type="ordered locus">Mlab_1430</name>
</gene>
<dbReference type="Proteomes" id="UP000000365">
    <property type="component" value="Chromosome"/>
</dbReference>
<name>A2STE0_METLZ</name>
<organism evidence="2 3">
    <name type="scientific">Methanocorpusculum labreanum (strain ATCC 43576 / DSM 4855 / Z)</name>
    <dbReference type="NCBI Taxonomy" id="410358"/>
    <lineage>
        <taxon>Archaea</taxon>
        <taxon>Methanobacteriati</taxon>
        <taxon>Methanobacteriota</taxon>
        <taxon>Stenosarchaea group</taxon>
        <taxon>Methanomicrobia</taxon>
        <taxon>Methanomicrobiales</taxon>
        <taxon>Methanocorpusculaceae</taxon>
        <taxon>Methanocorpusculum</taxon>
    </lineage>
</organism>
<reference evidence="2 3" key="1">
    <citation type="journal article" date="2009" name="Stand. Genomic Sci.">
        <title>Complete genome sequence of Methanocorpusculum labreanum type strain Z.</title>
        <authorList>
            <person name="Anderson I.J."/>
            <person name="Sieprawska-Lupa M."/>
            <person name="Goltsman E."/>
            <person name="Lapidus A."/>
            <person name="Copeland A."/>
            <person name="Glavina Del Rio T."/>
            <person name="Tice H."/>
            <person name="Dalin E."/>
            <person name="Barry K."/>
            <person name="Pitluck S."/>
            <person name="Hauser L."/>
            <person name="Land M."/>
            <person name="Lucas S."/>
            <person name="Richardson P."/>
            <person name="Whitman W.B."/>
            <person name="Kyrpides N.C."/>
        </authorList>
    </citation>
    <scope>NUCLEOTIDE SEQUENCE [LARGE SCALE GENOMIC DNA]</scope>
    <source>
        <strain evidence="3">ATCC 43576 / DSM 4855 / Z</strain>
    </source>
</reference>
<feature type="domain" description="Glycosyltransferase GT-D fold" evidence="1">
    <location>
        <begin position="1"/>
        <end position="218"/>
    </location>
</feature>
<keyword evidence="3" id="KW-1185">Reference proteome</keyword>
<dbReference type="STRING" id="410358.Mlab_1430"/>
<dbReference type="InterPro" id="IPR014869">
    <property type="entry name" value="GT-D"/>
</dbReference>
<dbReference type="HOGENOM" id="CLU_057485_1_0_2"/>